<proteinExistence type="predicted"/>
<organism evidence="1 2">
    <name type="scientific">Candidatus Uhrbacteria bacterium CG_4_9_14_3_um_filter_41_35</name>
    <dbReference type="NCBI Taxonomy" id="1975034"/>
    <lineage>
        <taxon>Bacteria</taxon>
        <taxon>Candidatus Uhriibacteriota</taxon>
    </lineage>
</organism>
<dbReference type="AlphaFoldDB" id="A0A2M7XE66"/>
<name>A0A2M7XE66_9BACT</name>
<dbReference type="EMBL" id="PFWT01000015">
    <property type="protein sequence ID" value="PJA46173.1"/>
    <property type="molecule type" value="Genomic_DNA"/>
</dbReference>
<gene>
    <name evidence="1" type="ORF">CO173_03465</name>
</gene>
<evidence type="ECO:0000313" key="1">
    <source>
        <dbReference type="EMBL" id="PJA46173.1"/>
    </source>
</evidence>
<dbReference type="Proteomes" id="UP000231263">
    <property type="component" value="Unassembled WGS sequence"/>
</dbReference>
<comment type="caution">
    <text evidence="1">The sequence shown here is derived from an EMBL/GenBank/DDBJ whole genome shotgun (WGS) entry which is preliminary data.</text>
</comment>
<sequence length="74" mass="8149">MEVVLKNEQCAVEWAVKLAKENGLTDPDEIAFDIGTSLIMHDVGQLSGEYKVSVDDESGEISVYYIEDVVDAVQ</sequence>
<protein>
    <submittedName>
        <fullName evidence="1">Uncharacterized protein</fullName>
    </submittedName>
</protein>
<reference evidence="2" key="1">
    <citation type="submission" date="2017-09" db="EMBL/GenBank/DDBJ databases">
        <title>Depth-based differentiation of microbial function through sediment-hosted aquifers and enrichment of novel symbionts in the deep terrestrial subsurface.</title>
        <authorList>
            <person name="Probst A.J."/>
            <person name="Ladd B."/>
            <person name="Jarett J.K."/>
            <person name="Geller-Mcgrath D.E."/>
            <person name="Sieber C.M.K."/>
            <person name="Emerson J.B."/>
            <person name="Anantharaman K."/>
            <person name="Thomas B.C."/>
            <person name="Malmstrom R."/>
            <person name="Stieglmeier M."/>
            <person name="Klingl A."/>
            <person name="Woyke T."/>
            <person name="Ryan C.M."/>
            <person name="Banfield J.F."/>
        </authorList>
    </citation>
    <scope>NUCLEOTIDE SEQUENCE [LARGE SCALE GENOMIC DNA]</scope>
</reference>
<evidence type="ECO:0000313" key="2">
    <source>
        <dbReference type="Proteomes" id="UP000231263"/>
    </source>
</evidence>
<accession>A0A2M7XE66</accession>